<name>A0A0F9DZN7_9ZZZZ</name>
<proteinExistence type="predicted"/>
<protein>
    <submittedName>
        <fullName evidence="1">Uncharacterized protein</fullName>
    </submittedName>
</protein>
<dbReference type="EMBL" id="LAZR01029541">
    <property type="protein sequence ID" value="KKL59276.1"/>
    <property type="molecule type" value="Genomic_DNA"/>
</dbReference>
<evidence type="ECO:0000313" key="1">
    <source>
        <dbReference type="EMBL" id="KKL59276.1"/>
    </source>
</evidence>
<reference evidence="1" key="1">
    <citation type="journal article" date="2015" name="Nature">
        <title>Complex archaea that bridge the gap between prokaryotes and eukaryotes.</title>
        <authorList>
            <person name="Spang A."/>
            <person name="Saw J.H."/>
            <person name="Jorgensen S.L."/>
            <person name="Zaremba-Niedzwiedzka K."/>
            <person name="Martijn J."/>
            <person name="Lind A.E."/>
            <person name="van Eijk R."/>
            <person name="Schleper C."/>
            <person name="Guy L."/>
            <person name="Ettema T.J."/>
        </authorList>
    </citation>
    <scope>NUCLEOTIDE SEQUENCE</scope>
</reference>
<accession>A0A0F9DZN7</accession>
<sequence length="112" mass="12779">MDTNFIKENWPIDVSPSSQAWLNEKLLLALDEYDKLQQENEHLLSVVESTRQDYADLLDGSTEARLQAEIKLIREQTNCYTESGGILCVELQDKLNKVKEYSEQALKGESDG</sequence>
<dbReference type="AlphaFoldDB" id="A0A0F9DZN7"/>
<gene>
    <name evidence="1" type="ORF">LCGC14_2216980</name>
</gene>
<organism evidence="1">
    <name type="scientific">marine sediment metagenome</name>
    <dbReference type="NCBI Taxonomy" id="412755"/>
    <lineage>
        <taxon>unclassified sequences</taxon>
        <taxon>metagenomes</taxon>
        <taxon>ecological metagenomes</taxon>
    </lineage>
</organism>
<comment type="caution">
    <text evidence="1">The sequence shown here is derived from an EMBL/GenBank/DDBJ whole genome shotgun (WGS) entry which is preliminary data.</text>
</comment>